<dbReference type="STRING" id="1454001.AW08_02634"/>
<accession>A0A011NPZ4</accession>
<reference evidence="1" key="1">
    <citation type="submission" date="2014-02" db="EMBL/GenBank/DDBJ databases">
        <title>Expanding our view of genomic diversity in Candidatus Accumulibacter clades.</title>
        <authorList>
            <person name="Skennerton C.T."/>
            <person name="Barr J.J."/>
            <person name="Slater F.R."/>
            <person name="Bond P.L."/>
            <person name="Tyson G.W."/>
        </authorList>
    </citation>
    <scope>NUCLEOTIDE SEQUENCE [LARGE SCALE GENOMIC DNA]</scope>
</reference>
<dbReference type="PATRIC" id="fig|1454001.3.peg.2683"/>
<sequence length="106" mass="12340">MVHHIIVSFGREREYEYRFSHTDLAAGSPEEARRWFDKEFADLECEPSNPMGKVLIIDKILNVARYGGEHRFIEGKDWATRFARYTALALGRDTVRIDVEAFNIGY</sequence>
<gene>
    <name evidence="1" type="ORF">AW08_02634</name>
</gene>
<dbReference type="EMBL" id="JFAX01000015">
    <property type="protein sequence ID" value="EXI66520.1"/>
    <property type="molecule type" value="Genomic_DNA"/>
</dbReference>
<name>A0A011NPZ4_9PROT</name>
<dbReference type="AlphaFoldDB" id="A0A011NPZ4"/>
<dbReference type="Proteomes" id="UP000020218">
    <property type="component" value="Unassembled WGS sequence"/>
</dbReference>
<evidence type="ECO:0000313" key="2">
    <source>
        <dbReference type="Proteomes" id="UP000020218"/>
    </source>
</evidence>
<evidence type="ECO:0000313" key="1">
    <source>
        <dbReference type="EMBL" id="EXI66520.1"/>
    </source>
</evidence>
<proteinExistence type="predicted"/>
<keyword evidence="2" id="KW-1185">Reference proteome</keyword>
<protein>
    <submittedName>
        <fullName evidence="1">Uncharacterized protein</fullName>
    </submittedName>
</protein>
<organism evidence="1 2">
    <name type="scientific">Candidatus Accumulibacter adjunctus</name>
    <dbReference type="NCBI Taxonomy" id="1454001"/>
    <lineage>
        <taxon>Bacteria</taxon>
        <taxon>Pseudomonadati</taxon>
        <taxon>Pseudomonadota</taxon>
        <taxon>Betaproteobacteria</taxon>
        <taxon>Candidatus Accumulibacter</taxon>
    </lineage>
</organism>
<comment type="caution">
    <text evidence="1">The sequence shown here is derived from an EMBL/GenBank/DDBJ whole genome shotgun (WGS) entry which is preliminary data.</text>
</comment>